<reference evidence="8" key="1">
    <citation type="submission" date="2025-08" db="UniProtKB">
        <authorList>
            <consortium name="Ensembl"/>
        </authorList>
    </citation>
    <scope>IDENTIFICATION</scope>
</reference>
<name>A0A8C8B3B7_9STRI</name>
<accession>A0A8C8B3B7</accession>
<feature type="compositionally biased region" description="Pro residues" evidence="6">
    <location>
        <begin position="80"/>
        <end position="109"/>
    </location>
</feature>
<feature type="region of interest" description="Disordered" evidence="6">
    <location>
        <begin position="70"/>
        <end position="132"/>
    </location>
</feature>
<evidence type="ECO:0000256" key="6">
    <source>
        <dbReference type="SAM" id="MobiDB-lite"/>
    </source>
</evidence>
<dbReference type="GO" id="GO:0004065">
    <property type="term" value="F:arylsulfatase activity"/>
    <property type="evidence" value="ECO:0007669"/>
    <property type="project" value="TreeGrafter"/>
</dbReference>
<dbReference type="SUPFAM" id="SSF53649">
    <property type="entry name" value="Alkaline phosphatase-like"/>
    <property type="match status" value="1"/>
</dbReference>
<evidence type="ECO:0000256" key="4">
    <source>
        <dbReference type="ARBA" id="ARBA00022801"/>
    </source>
</evidence>
<dbReference type="Gene3D" id="3.40.720.10">
    <property type="entry name" value="Alkaline Phosphatase, subunit A"/>
    <property type="match status" value="1"/>
</dbReference>
<dbReference type="Ensembl" id="ENSOSUT00000014192.1">
    <property type="protein sequence ID" value="ENSOSUP00000013730.1"/>
    <property type="gene ID" value="ENSOSUG00000009844.1"/>
</dbReference>
<dbReference type="PANTHER" id="PTHR42693:SF53">
    <property type="entry name" value="ENDO-4-O-SULFATASE"/>
    <property type="match status" value="1"/>
</dbReference>
<keyword evidence="5" id="KW-0106">Calcium</keyword>
<keyword evidence="4" id="KW-0378">Hydrolase</keyword>
<organism evidence="8 9">
    <name type="scientific">Otus sunia</name>
    <name type="common">Oriental scops-owl</name>
    <dbReference type="NCBI Taxonomy" id="257818"/>
    <lineage>
        <taxon>Eukaryota</taxon>
        <taxon>Metazoa</taxon>
        <taxon>Chordata</taxon>
        <taxon>Craniata</taxon>
        <taxon>Vertebrata</taxon>
        <taxon>Euteleostomi</taxon>
        <taxon>Archelosauria</taxon>
        <taxon>Archosauria</taxon>
        <taxon>Dinosauria</taxon>
        <taxon>Saurischia</taxon>
        <taxon>Theropoda</taxon>
        <taxon>Coelurosauria</taxon>
        <taxon>Aves</taxon>
        <taxon>Neognathae</taxon>
        <taxon>Neoaves</taxon>
        <taxon>Telluraves</taxon>
        <taxon>Strigiformes</taxon>
        <taxon>Strigidae</taxon>
        <taxon>Otus</taxon>
    </lineage>
</organism>
<proteinExistence type="inferred from homology"/>
<protein>
    <recommendedName>
        <fullName evidence="7">Sulfatase N-terminal domain-containing protein</fullName>
    </recommendedName>
</protein>
<sequence>GLCPPPARCWGVGLGAGGLTSRPPTAADDGGFESGAYNNSAIRTPNLDALARRSVIFQNAFASVSSCSPSRASILTGLPQPRPAPRPCSVPTPRLAPRPPTAAPLPPSLHPTFTAHPHPAPSRLPSSHKACA</sequence>
<dbReference type="AlphaFoldDB" id="A0A8C8B3B7"/>
<dbReference type="InterPro" id="IPR050738">
    <property type="entry name" value="Sulfatase"/>
</dbReference>
<comment type="cofactor">
    <cofactor evidence="1">
        <name>Ca(2+)</name>
        <dbReference type="ChEBI" id="CHEBI:29108"/>
    </cofactor>
</comment>
<evidence type="ECO:0000313" key="9">
    <source>
        <dbReference type="Proteomes" id="UP000694552"/>
    </source>
</evidence>
<evidence type="ECO:0000256" key="5">
    <source>
        <dbReference type="ARBA" id="ARBA00022837"/>
    </source>
</evidence>
<dbReference type="GO" id="GO:0046872">
    <property type="term" value="F:metal ion binding"/>
    <property type="evidence" value="ECO:0007669"/>
    <property type="project" value="UniProtKB-KW"/>
</dbReference>
<comment type="similarity">
    <text evidence="2">Belongs to the sulfatase family.</text>
</comment>
<dbReference type="Pfam" id="PF00884">
    <property type="entry name" value="Sulfatase"/>
    <property type="match status" value="1"/>
</dbReference>
<reference evidence="8" key="2">
    <citation type="submission" date="2025-09" db="UniProtKB">
        <authorList>
            <consortium name="Ensembl"/>
        </authorList>
    </citation>
    <scope>IDENTIFICATION</scope>
</reference>
<feature type="domain" description="Sulfatase N-terminal" evidence="7">
    <location>
        <begin position="28"/>
        <end position="81"/>
    </location>
</feature>
<dbReference type="Proteomes" id="UP000694552">
    <property type="component" value="Unplaced"/>
</dbReference>
<dbReference type="InterPro" id="IPR000917">
    <property type="entry name" value="Sulfatase_N"/>
</dbReference>
<keyword evidence="9" id="KW-1185">Reference proteome</keyword>
<dbReference type="InterPro" id="IPR017850">
    <property type="entry name" value="Alkaline_phosphatase_core_sf"/>
</dbReference>
<dbReference type="PROSITE" id="PS00523">
    <property type="entry name" value="SULFATASE_1"/>
    <property type="match status" value="1"/>
</dbReference>
<dbReference type="InterPro" id="IPR024607">
    <property type="entry name" value="Sulfatase_CS"/>
</dbReference>
<evidence type="ECO:0000256" key="2">
    <source>
        <dbReference type="ARBA" id="ARBA00008779"/>
    </source>
</evidence>
<evidence type="ECO:0000313" key="8">
    <source>
        <dbReference type="Ensembl" id="ENSOSUP00000013730.1"/>
    </source>
</evidence>
<evidence type="ECO:0000256" key="3">
    <source>
        <dbReference type="ARBA" id="ARBA00022723"/>
    </source>
</evidence>
<evidence type="ECO:0000256" key="1">
    <source>
        <dbReference type="ARBA" id="ARBA00001913"/>
    </source>
</evidence>
<keyword evidence="3" id="KW-0479">Metal-binding</keyword>
<evidence type="ECO:0000259" key="7">
    <source>
        <dbReference type="Pfam" id="PF00884"/>
    </source>
</evidence>
<dbReference type="PANTHER" id="PTHR42693">
    <property type="entry name" value="ARYLSULFATASE FAMILY MEMBER"/>
    <property type="match status" value="1"/>
</dbReference>